<keyword evidence="10" id="KW-1185">Reference proteome</keyword>
<dbReference type="InterPro" id="IPR038619">
    <property type="entry name" value="MraZ_sf"/>
</dbReference>
<comment type="subcellular location">
    <subcellularLocation>
        <location evidence="7">Cytoplasm</location>
        <location evidence="7">Nucleoid</location>
    </subcellularLocation>
</comment>
<keyword evidence="3" id="KW-0677">Repeat</keyword>
<evidence type="ECO:0000256" key="7">
    <source>
        <dbReference type="HAMAP-Rule" id="MF_01008"/>
    </source>
</evidence>
<comment type="caution">
    <text evidence="9">The sequence shown here is derived from an EMBL/GenBank/DDBJ whole genome shotgun (WGS) entry which is preliminary data.</text>
</comment>
<evidence type="ECO:0000256" key="6">
    <source>
        <dbReference type="ARBA" id="ARBA00023163"/>
    </source>
</evidence>
<evidence type="ECO:0000313" key="9">
    <source>
        <dbReference type="EMBL" id="MDK9579928.1"/>
    </source>
</evidence>
<dbReference type="PANTHER" id="PTHR34701">
    <property type="entry name" value="TRANSCRIPTIONAL REGULATOR MRAZ"/>
    <property type="match status" value="1"/>
</dbReference>
<proteinExistence type="inferred from homology"/>
<evidence type="ECO:0000259" key="8">
    <source>
        <dbReference type="PROSITE" id="PS51740"/>
    </source>
</evidence>
<feature type="domain" description="SpoVT-AbrB" evidence="8">
    <location>
        <begin position="84"/>
        <end position="127"/>
    </location>
</feature>
<gene>
    <name evidence="7 9" type="primary">mraZ</name>
    <name evidence="9" type="ORF">QQA45_00060</name>
</gene>
<dbReference type="RefSeq" id="WP_285152364.1">
    <property type="nucleotide sequence ID" value="NZ_JASSPP010000001.1"/>
</dbReference>
<dbReference type="EMBL" id="JASSPP010000001">
    <property type="protein sequence ID" value="MDK9579928.1"/>
    <property type="molecule type" value="Genomic_DNA"/>
</dbReference>
<comment type="subunit">
    <text evidence="7">Forms oligomers.</text>
</comment>
<feature type="domain" description="SpoVT-AbrB" evidence="8">
    <location>
        <begin position="12"/>
        <end position="55"/>
    </location>
</feature>
<keyword evidence="2 7" id="KW-0963">Cytoplasm</keyword>
<dbReference type="InterPro" id="IPR003444">
    <property type="entry name" value="MraZ"/>
</dbReference>
<dbReference type="Gene3D" id="3.40.1550.20">
    <property type="entry name" value="Transcriptional regulator MraZ domain"/>
    <property type="match status" value="1"/>
</dbReference>
<organism evidence="9 10">
    <name type="scientific">Sneathia sanguinegens</name>
    <dbReference type="NCBI Taxonomy" id="40543"/>
    <lineage>
        <taxon>Bacteria</taxon>
        <taxon>Fusobacteriati</taxon>
        <taxon>Fusobacteriota</taxon>
        <taxon>Fusobacteriia</taxon>
        <taxon>Fusobacteriales</taxon>
        <taxon>Leptotrichiaceae</taxon>
        <taxon>Sneathia</taxon>
    </lineage>
</organism>
<sequence length="148" mass="17055">MAKSGDFMFSGEYNCKIDSKGRITFPSKLRDQLEGTTFFITRGLERCIDLFTEEVWNEKIKKLSKLSMTNPKQRAYLRIFLSAATELTFDSQGRISIPKALKEYANMKKEITVTGINDRIEIWDTETWDVYLGESVLNYVEIAASLED</sequence>
<reference evidence="9 10" key="1">
    <citation type="submission" date="2023-06" db="EMBL/GenBank/DDBJ databases">
        <title>Antibody response to the Sneathia vaginalis cytopathogenic toxin A during pregnancy.</title>
        <authorList>
            <person name="Mccoy Z.T."/>
            <person name="Serrano M.G."/>
            <person name="Spaine K."/>
            <person name="Edwards D.J."/>
            <person name="Buck G.A."/>
            <person name="Jefferson K."/>
        </authorList>
    </citation>
    <scope>NUCLEOTIDE SEQUENCE [LARGE SCALE GENOMIC DNA]</scope>
    <source>
        <strain evidence="9 10">CCUG 42621</strain>
    </source>
</reference>
<dbReference type="InterPro" id="IPR037914">
    <property type="entry name" value="SpoVT-AbrB_sf"/>
</dbReference>
<evidence type="ECO:0000313" key="10">
    <source>
        <dbReference type="Proteomes" id="UP001225134"/>
    </source>
</evidence>
<dbReference type="InterPro" id="IPR035642">
    <property type="entry name" value="MraZ_N"/>
</dbReference>
<evidence type="ECO:0000256" key="2">
    <source>
        <dbReference type="ARBA" id="ARBA00022490"/>
    </source>
</evidence>
<dbReference type="InterPro" id="IPR007159">
    <property type="entry name" value="SpoVT-AbrB_dom"/>
</dbReference>
<dbReference type="Proteomes" id="UP001225134">
    <property type="component" value="Unassembled WGS sequence"/>
</dbReference>
<dbReference type="InterPro" id="IPR020603">
    <property type="entry name" value="MraZ_dom"/>
</dbReference>
<dbReference type="CDD" id="cd16321">
    <property type="entry name" value="MraZ_C"/>
    <property type="match status" value="1"/>
</dbReference>
<dbReference type="CDD" id="cd16320">
    <property type="entry name" value="MraZ_N"/>
    <property type="match status" value="1"/>
</dbReference>
<dbReference type="SUPFAM" id="SSF89447">
    <property type="entry name" value="AbrB/MazE/MraZ-like"/>
    <property type="match status" value="1"/>
</dbReference>
<evidence type="ECO:0000256" key="1">
    <source>
        <dbReference type="ARBA" id="ARBA00013860"/>
    </source>
</evidence>
<dbReference type="Pfam" id="PF02381">
    <property type="entry name" value="MraZ"/>
    <property type="match status" value="2"/>
</dbReference>
<keyword evidence="5 7" id="KW-0238">DNA-binding</keyword>
<evidence type="ECO:0000256" key="3">
    <source>
        <dbReference type="ARBA" id="ARBA00022737"/>
    </source>
</evidence>
<evidence type="ECO:0000256" key="4">
    <source>
        <dbReference type="ARBA" id="ARBA00023015"/>
    </source>
</evidence>
<comment type="similarity">
    <text evidence="7">Belongs to the MraZ family.</text>
</comment>
<dbReference type="HAMAP" id="MF_01008">
    <property type="entry name" value="MraZ"/>
    <property type="match status" value="1"/>
</dbReference>
<keyword evidence="4 7" id="KW-0805">Transcription regulation</keyword>
<dbReference type="InterPro" id="IPR035644">
    <property type="entry name" value="MraZ_C"/>
</dbReference>
<dbReference type="NCBIfam" id="TIGR00242">
    <property type="entry name" value="division/cell wall cluster transcriptional repressor MraZ"/>
    <property type="match status" value="1"/>
</dbReference>
<evidence type="ECO:0000256" key="5">
    <source>
        <dbReference type="ARBA" id="ARBA00023125"/>
    </source>
</evidence>
<dbReference type="PANTHER" id="PTHR34701:SF1">
    <property type="entry name" value="TRANSCRIPTIONAL REGULATOR MRAZ"/>
    <property type="match status" value="1"/>
</dbReference>
<keyword evidence="6 7" id="KW-0804">Transcription</keyword>
<name>A0ABT7HHB9_9FUSO</name>
<protein>
    <recommendedName>
        <fullName evidence="1 7">Transcriptional regulator MraZ</fullName>
    </recommendedName>
</protein>
<dbReference type="PROSITE" id="PS51740">
    <property type="entry name" value="SPOVT_ABRB"/>
    <property type="match status" value="2"/>
</dbReference>
<accession>A0ABT7HHB9</accession>